<gene>
    <name evidence="1" type="ORF">ENR64_10980</name>
</gene>
<dbReference type="EMBL" id="DSRU01000160">
    <property type="protein sequence ID" value="HFM98258.1"/>
    <property type="molecule type" value="Genomic_DNA"/>
</dbReference>
<sequence>MDYDEYWHSLVLRVCDEQEKLYGDEDRFYRLSCIYGETIVDGIEAYFERRFDEIEKDMAALRNSGFNELASEFDLARELLFGSAPLNRKNLEVVIQKLMDATEDVEAIQIEIGKIYDRVIPQLDRLADYKYSFGLAAGFFRDD</sequence>
<dbReference type="AlphaFoldDB" id="A0A7C3PG73"/>
<evidence type="ECO:0000313" key="1">
    <source>
        <dbReference type="EMBL" id="HFM98258.1"/>
    </source>
</evidence>
<protein>
    <submittedName>
        <fullName evidence="1">Uncharacterized protein</fullName>
    </submittedName>
</protein>
<organism evidence="1">
    <name type="scientific">Oscillatoriales cyanobacterium SpSt-418</name>
    <dbReference type="NCBI Taxonomy" id="2282169"/>
    <lineage>
        <taxon>Bacteria</taxon>
        <taxon>Bacillati</taxon>
        <taxon>Cyanobacteriota</taxon>
        <taxon>Cyanophyceae</taxon>
        <taxon>Oscillatoriophycideae</taxon>
        <taxon>Oscillatoriales</taxon>
    </lineage>
</organism>
<accession>A0A7C3PG73</accession>
<comment type="caution">
    <text evidence="1">The sequence shown here is derived from an EMBL/GenBank/DDBJ whole genome shotgun (WGS) entry which is preliminary data.</text>
</comment>
<reference evidence="1" key="1">
    <citation type="journal article" date="2020" name="mSystems">
        <title>Genome- and Community-Level Interaction Insights into Carbon Utilization and Element Cycling Functions of Hydrothermarchaeota in Hydrothermal Sediment.</title>
        <authorList>
            <person name="Zhou Z."/>
            <person name="Liu Y."/>
            <person name="Xu W."/>
            <person name="Pan J."/>
            <person name="Luo Z.H."/>
            <person name="Li M."/>
        </authorList>
    </citation>
    <scope>NUCLEOTIDE SEQUENCE [LARGE SCALE GENOMIC DNA]</scope>
    <source>
        <strain evidence="1">SpSt-418</strain>
    </source>
</reference>
<name>A0A7C3PG73_9CYAN</name>
<proteinExistence type="predicted"/>